<evidence type="ECO:0000313" key="2">
    <source>
        <dbReference type="Proteomes" id="UP000623129"/>
    </source>
</evidence>
<keyword evidence="2" id="KW-1185">Reference proteome</keyword>
<dbReference type="AlphaFoldDB" id="A0A833VDT8"/>
<comment type="caution">
    <text evidence="1">The sequence shown here is derived from an EMBL/GenBank/DDBJ whole genome shotgun (WGS) entry which is preliminary data.</text>
</comment>
<accession>A0A833VDT8</accession>
<proteinExistence type="predicted"/>
<sequence length="116" mass="12719">MICRPATTAACKFNYLQICYHEKTKLPLQHLQPNPTVGSTLEGERVITEGSGGGRGVRACTSDSAPLPWLRRRRAGSREDKAKLNFPNPPRLMCCGNLAPIDSAESSVESDWSFEA</sequence>
<organism evidence="1 2">
    <name type="scientific">Carex littledalei</name>
    <dbReference type="NCBI Taxonomy" id="544730"/>
    <lineage>
        <taxon>Eukaryota</taxon>
        <taxon>Viridiplantae</taxon>
        <taxon>Streptophyta</taxon>
        <taxon>Embryophyta</taxon>
        <taxon>Tracheophyta</taxon>
        <taxon>Spermatophyta</taxon>
        <taxon>Magnoliopsida</taxon>
        <taxon>Liliopsida</taxon>
        <taxon>Poales</taxon>
        <taxon>Cyperaceae</taxon>
        <taxon>Cyperoideae</taxon>
        <taxon>Cariceae</taxon>
        <taxon>Carex</taxon>
        <taxon>Carex subgen. Euthyceras</taxon>
    </lineage>
</organism>
<gene>
    <name evidence="1" type="ORF">FCM35_KLT19738</name>
</gene>
<dbReference type="Proteomes" id="UP000623129">
    <property type="component" value="Unassembled WGS sequence"/>
</dbReference>
<dbReference type="EMBL" id="SWLB01000008">
    <property type="protein sequence ID" value="KAF3335231.1"/>
    <property type="molecule type" value="Genomic_DNA"/>
</dbReference>
<evidence type="ECO:0000313" key="1">
    <source>
        <dbReference type="EMBL" id="KAF3335231.1"/>
    </source>
</evidence>
<name>A0A833VDT8_9POAL</name>
<protein>
    <submittedName>
        <fullName evidence="1">Uncharacterized protein</fullName>
    </submittedName>
</protein>
<reference evidence="1" key="1">
    <citation type="submission" date="2020-01" db="EMBL/GenBank/DDBJ databases">
        <title>Genome sequence of Kobresia littledalei, the first chromosome-level genome in the family Cyperaceae.</title>
        <authorList>
            <person name="Qu G."/>
        </authorList>
    </citation>
    <scope>NUCLEOTIDE SEQUENCE</scope>
    <source>
        <strain evidence="1">C.B.Clarke</strain>
        <tissue evidence="1">Leaf</tissue>
    </source>
</reference>